<accession>A0ABS2NM52</accession>
<feature type="transmembrane region" description="Helical" evidence="1">
    <location>
        <begin position="38"/>
        <end position="55"/>
    </location>
</feature>
<comment type="caution">
    <text evidence="2">The sequence shown here is derived from an EMBL/GenBank/DDBJ whole genome shotgun (WGS) entry which is preliminary data.</text>
</comment>
<dbReference type="RefSeq" id="WP_204400239.1">
    <property type="nucleotide sequence ID" value="NZ_JAFBEE010000002.1"/>
</dbReference>
<sequence>MKTFFNMIHGLFLGFVLGMTLAVVVNEYVPDVEAYFHPAYIIPSLAAIGAIIGFIKGYNHHGRFLFPIFSTVGTIIIPILSLTALLIILGYDRALTLPPVLFKTGFGLSQMDTQLSTYILSIFLTLSAVAALISSFSINKRKRWTW</sequence>
<name>A0ABS2NM52_9FIRM</name>
<keyword evidence="1" id="KW-1133">Transmembrane helix</keyword>
<gene>
    <name evidence="2" type="ORF">JOC73_000465</name>
</gene>
<dbReference type="Proteomes" id="UP001314796">
    <property type="component" value="Unassembled WGS sequence"/>
</dbReference>
<evidence type="ECO:0000313" key="2">
    <source>
        <dbReference type="EMBL" id="MBM7613956.1"/>
    </source>
</evidence>
<organism evidence="2 3">
    <name type="scientific">Alkaliphilus hydrothermalis</name>
    <dbReference type="NCBI Taxonomy" id="1482730"/>
    <lineage>
        <taxon>Bacteria</taxon>
        <taxon>Bacillati</taxon>
        <taxon>Bacillota</taxon>
        <taxon>Clostridia</taxon>
        <taxon>Peptostreptococcales</taxon>
        <taxon>Natronincolaceae</taxon>
        <taxon>Alkaliphilus</taxon>
    </lineage>
</organism>
<evidence type="ECO:0000256" key="1">
    <source>
        <dbReference type="SAM" id="Phobius"/>
    </source>
</evidence>
<feature type="transmembrane region" description="Helical" evidence="1">
    <location>
        <begin position="118"/>
        <end position="138"/>
    </location>
</feature>
<keyword evidence="1" id="KW-0472">Membrane</keyword>
<keyword evidence="3" id="KW-1185">Reference proteome</keyword>
<proteinExistence type="predicted"/>
<protein>
    <submittedName>
        <fullName evidence="2">Small basic protein</fullName>
    </submittedName>
</protein>
<keyword evidence="1" id="KW-0812">Transmembrane</keyword>
<evidence type="ECO:0000313" key="3">
    <source>
        <dbReference type="Proteomes" id="UP001314796"/>
    </source>
</evidence>
<feature type="transmembrane region" description="Helical" evidence="1">
    <location>
        <begin position="64"/>
        <end position="91"/>
    </location>
</feature>
<reference evidence="2 3" key="1">
    <citation type="submission" date="2021-01" db="EMBL/GenBank/DDBJ databases">
        <title>Genomic Encyclopedia of Type Strains, Phase IV (KMG-IV): sequencing the most valuable type-strain genomes for metagenomic binning, comparative biology and taxonomic classification.</title>
        <authorList>
            <person name="Goeker M."/>
        </authorList>
    </citation>
    <scope>NUCLEOTIDE SEQUENCE [LARGE SCALE GENOMIC DNA]</scope>
    <source>
        <strain evidence="2 3">DSM 25890</strain>
    </source>
</reference>
<dbReference type="EMBL" id="JAFBEE010000002">
    <property type="protein sequence ID" value="MBM7613956.1"/>
    <property type="molecule type" value="Genomic_DNA"/>
</dbReference>